<accession>A0A316UMH7</accession>
<dbReference type="OrthoDB" id="10691675at2759"/>
<feature type="compositionally biased region" description="Basic and acidic residues" evidence="1">
    <location>
        <begin position="374"/>
        <end position="387"/>
    </location>
</feature>
<name>A0A316UMH7_9BASI</name>
<feature type="region of interest" description="Disordered" evidence="1">
    <location>
        <begin position="362"/>
        <end position="399"/>
    </location>
</feature>
<feature type="compositionally biased region" description="Polar residues" evidence="1">
    <location>
        <begin position="74"/>
        <end position="85"/>
    </location>
</feature>
<gene>
    <name evidence="2" type="ORF">BDZ90DRAFT_234337</name>
</gene>
<feature type="compositionally biased region" description="Basic and acidic residues" evidence="1">
    <location>
        <begin position="109"/>
        <end position="121"/>
    </location>
</feature>
<feature type="compositionally biased region" description="Low complexity" evidence="1">
    <location>
        <begin position="86"/>
        <end position="97"/>
    </location>
</feature>
<feature type="compositionally biased region" description="Polar residues" evidence="1">
    <location>
        <begin position="15"/>
        <end position="30"/>
    </location>
</feature>
<feature type="compositionally biased region" description="Polar residues" evidence="1">
    <location>
        <begin position="849"/>
        <end position="870"/>
    </location>
</feature>
<protein>
    <submittedName>
        <fullName evidence="2">Uncharacterized protein</fullName>
    </submittedName>
</protein>
<dbReference type="RefSeq" id="XP_025359735.1">
    <property type="nucleotide sequence ID" value="XM_025506977.1"/>
</dbReference>
<feature type="region of interest" description="Disordered" evidence="1">
    <location>
        <begin position="321"/>
        <end position="346"/>
    </location>
</feature>
<feature type="region of interest" description="Disordered" evidence="1">
    <location>
        <begin position="1"/>
        <end position="242"/>
    </location>
</feature>
<evidence type="ECO:0000313" key="3">
    <source>
        <dbReference type="Proteomes" id="UP000245884"/>
    </source>
</evidence>
<dbReference type="EMBL" id="KZ819677">
    <property type="protein sequence ID" value="PWN25123.1"/>
    <property type="molecule type" value="Genomic_DNA"/>
</dbReference>
<dbReference type="GeneID" id="37028800"/>
<organism evidence="2 3">
    <name type="scientific">Jaminaea rosea</name>
    <dbReference type="NCBI Taxonomy" id="1569628"/>
    <lineage>
        <taxon>Eukaryota</taxon>
        <taxon>Fungi</taxon>
        <taxon>Dikarya</taxon>
        <taxon>Basidiomycota</taxon>
        <taxon>Ustilaginomycotina</taxon>
        <taxon>Exobasidiomycetes</taxon>
        <taxon>Microstromatales</taxon>
        <taxon>Microstromatales incertae sedis</taxon>
        <taxon>Jaminaea</taxon>
    </lineage>
</organism>
<sequence length="1042" mass="112763">MASDGHDADLAEAGSSRQIGPSHLSTSTHGSAALILPNAPLRERSTTPLPAASLAVPLSTTSSPLTSLDPSPVKPSQSSVAQHILSSLSSVPSKSSSNAKGLSATSLADRLRAEARQRAVQEEEEEEQRRRSRRRFTSASPEAQNGEGSGGARASSSRHVIGDSDDDSDDSLGSLVLNITKRPRVVLSPMLASRSPAGSSHDQGSGSVLPAKRPRRSAAQPSKYRFEPKMYKSSRAKAQPTAAELAHITPAAAVDRHSIDALLREKKRHQRKGVDEKGIEAVRQSITEWEGRRVDVHEKPEAESEVDRALRDLENAYVARAEEGLQSPASRGESEERDYESKTRARTSSTVDYGFFEKVEKRSKSDQGLTSRPDVLEALKKTVLPRDGDEDDDHDDGEQDQQRLLDIVAHEGQAEQRGSSTGASKHVYHFWHSGPLSDPSAHWSHSSHPLTMYHGPYQKDVSTSFVAGLLKAGEVASSDNHIRIKPDIVAAAVHGDETIAGMAFKVASEQIKQCQIDEGLLGKVVAMIRRELRALGAQEVGESAFKAGWRERERRASAPITANTTNSSKPAVLSSLERQVRIERALRLMLVILALPTAPHWLCTSLRLAFLTDAHCMACDDWSRGASMQALLEEIMERKLSALSWATYEQMLLSGAGDDAVAGEGWGKWILDWLPDPKKDIASSLTSAAKMTGRATWPLFFSMLDRFANASTKARTVRRSKAYLSHISGLARHGYGAIVGPIVPDLKVLCDVIESEDPRVNPLWVPPSSRPNISYRDVEARTQILAIALSDLALQLCSPTKSRTTEPASASAGTEGEPSTTQQSATGSEEELLASGALESTGLAKPAVGTSTAATTSLPRPTATTSTSKSSLDRNAAFLASIQPYRDDIALLSAFHLDAASLAPDFGRLKQVHRLVALLRMNAGRIMEGRRAGVGLTRDGVDSSDEQEEDPIWRSRAKDAMQRLALTLTYQCEAYTRFRIGGVDAGNESTDAGRGTNDDDDDDTLDEQANSSKRMKKNAGGGRVATGPRASDQRSLDSFFRR</sequence>
<dbReference type="AlphaFoldDB" id="A0A316UMH7"/>
<feature type="region of interest" description="Disordered" evidence="1">
    <location>
        <begin position="844"/>
        <end position="870"/>
    </location>
</feature>
<feature type="region of interest" description="Disordered" evidence="1">
    <location>
        <begin position="800"/>
        <end position="830"/>
    </location>
</feature>
<dbReference type="Proteomes" id="UP000245884">
    <property type="component" value="Unassembled WGS sequence"/>
</dbReference>
<evidence type="ECO:0000256" key="1">
    <source>
        <dbReference type="SAM" id="MobiDB-lite"/>
    </source>
</evidence>
<feature type="compositionally biased region" description="Polar residues" evidence="1">
    <location>
        <begin position="800"/>
        <end position="826"/>
    </location>
</feature>
<feature type="compositionally biased region" description="Polar residues" evidence="1">
    <location>
        <begin position="196"/>
        <end position="206"/>
    </location>
</feature>
<evidence type="ECO:0000313" key="2">
    <source>
        <dbReference type="EMBL" id="PWN25123.1"/>
    </source>
</evidence>
<proteinExistence type="predicted"/>
<feature type="compositionally biased region" description="Low complexity" evidence="1">
    <location>
        <begin position="51"/>
        <end position="71"/>
    </location>
</feature>
<feature type="region of interest" description="Disordered" evidence="1">
    <location>
        <begin position="985"/>
        <end position="1042"/>
    </location>
</feature>
<reference evidence="2 3" key="1">
    <citation type="journal article" date="2018" name="Mol. Biol. Evol.">
        <title>Broad Genomic Sampling Reveals a Smut Pathogenic Ancestry of the Fungal Clade Ustilaginomycotina.</title>
        <authorList>
            <person name="Kijpornyongpan T."/>
            <person name="Mondo S.J."/>
            <person name="Barry K."/>
            <person name="Sandor L."/>
            <person name="Lee J."/>
            <person name="Lipzen A."/>
            <person name="Pangilinan J."/>
            <person name="LaButti K."/>
            <person name="Hainaut M."/>
            <person name="Henrissat B."/>
            <person name="Grigoriev I.V."/>
            <person name="Spatafora J.W."/>
            <person name="Aime M.C."/>
        </authorList>
    </citation>
    <scope>NUCLEOTIDE SEQUENCE [LARGE SCALE GENOMIC DNA]</scope>
    <source>
        <strain evidence="2 3">MCA 5214</strain>
    </source>
</reference>
<feature type="compositionally biased region" description="Basic and acidic residues" evidence="1">
    <location>
        <begin position="1031"/>
        <end position="1042"/>
    </location>
</feature>
<feature type="compositionally biased region" description="Acidic residues" evidence="1">
    <location>
        <begin position="388"/>
        <end position="399"/>
    </location>
</feature>
<keyword evidence="3" id="KW-1185">Reference proteome</keyword>